<keyword evidence="1" id="KW-0808">Transferase</keyword>
<name>A0ACD4NQB6_9HYPH</name>
<keyword evidence="2" id="KW-1185">Reference proteome</keyword>
<accession>A0ACD4NQB6</accession>
<reference evidence="1" key="1">
    <citation type="submission" date="2022-11" db="EMBL/GenBank/DDBJ databases">
        <title>beta-Carotene-producing bacterium, Jeongeuplla avenae sp. nov., alleviates the salt stress of Arabidopsis seedlings.</title>
        <authorList>
            <person name="Jiang L."/>
            <person name="Lee J."/>
        </authorList>
    </citation>
    <scope>NUCLEOTIDE SEQUENCE</scope>
    <source>
        <strain evidence="1">DY_R2A_6</strain>
    </source>
</reference>
<proteinExistence type="predicted"/>
<evidence type="ECO:0000313" key="2">
    <source>
        <dbReference type="Proteomes" id="UP001163223"/>
    </source>
</evidence>
<gene>
    <name evidence="1" type="ORF">OXU80_01630</name>
</gene>
<protein>
    <submittedName>
        <fullName evidence="1">Acyltransferase</fullName>
    </submittedName>
</protein>
<dbReference type="Proteomes" id="UP001163223">
    <property type="component" value="Chromosome"/>
</dbReference>
<sequence length="367" mass="40177">MHFRIFDAWRLTAALLIMTYHFLYAGPMAHETPGIAFLYRLLPLLDMFFMMSGFFIAARYARRLSSPADFVGFMRRRIARVYPLHLLTLGFFAVMGLVFASGLVASAEPERWDLSALPANILALHALGTTSALTFNYVSWSVSAEIFCYALFPLVVFALRRGGLGGLVLLLAVWVAGLEAASAAGFFPREHWLKADTFGAWRAFADFVLGAIVAVLVERRLAAAAGRPLSHRPGFLALGLAVATMLLQASPYLTIALFAAAMLFTACAESARPDSTRILAPLAPVSRLAFSIYLLHPVMETLFLSLLWKRVLSPPEPSLLLFYAYLAVPMAATIVVALLSERFVEPRLARLVAGPARPRPMPACVPA</sequence>
<dbReference type="EMBL" id="CP113520">
    <property type="protein sequence ID" value="WAJ28978.1"/>
    <property type="molecule type" value="Genomic_DNA"/>
</dbReference>
<keyword evidence="1" id="KW-0012">Acyltransferase</keyword>
<organism evidence="1 2">
    <name type="scientific">Antarcticirhabdus aurantiaca</name>
    <dbReference type="NCBI Taxonomy" id="2606717"/>
    <lineage>
        <taxon>Bacteria</taxon>
        <taxon>Pseudomonadati</taxon>
        <taxon>Pseudomonadota</taxon>
        <taxon>Alphaproteobacteria</taxon>
        <taxon>Hyphomicrobiales</taxon>
        <taxon>Aurantimonadaceae</taxon>
        <taxon>Antarcticirhabdus</taxon>
    </lineage>
</organism>
<evidence type="ECO:0000313" key="1">
    <source>
        <dbReference type="EMBL" id="WAJ28978.1"/>
    </source>
</evidence>